<evidence type="ECO:0000256" key="2">
    <source>
        <dbReference type="SAM" id="Phobius"/>
    </source>
</evidence>
<feature type="region of interest" description="Disordered" evidence="1">
    <location>
        <begin position="40"/>
        <end position="92"/>
    </location>
</feature>
<dbReference type="InterPro" id="IPR014747">
    <property type="entry name" value="Bac_photo_RC_H_C"/>
</dbReference>
<organism evidence="5 6">
    <name type="scientific">Tranquillimonas alkanivorans</name>
    <dbReference type="NCBI Taxonomy" id="441119"/>
    <lineage>
        <taxon>Bacteria</taxon>
        <taxon>Pseudomonadati</taxon>
        <taxon>Pseudomonadota</taxon>
        <taxon>Alphaproteobacteria</taxon>
        <taxon>Rhodobacterales</taxon>
        <taxon>Roseobacteraceae</taxon>
        <taxon>Tranquillimonas</taxon>
    </lineage>
</organism>
<dbReference type="NCBIfam" id="TIGR01150">
    <property type="entry name" value="puhA"/>
    <property type="match status" value="1"/>
</dbReference>
<dbReference type="GO" id="GO:0030077">
    <property type="term" value="C:plasma membrane light-harvesting complex"/>
    <property type="evidence" value="ECO:0007669"/>
    <property type="project" value="InterPro"/>
</dbReference>
<dbReference type="GO" id="GO:0019684">
    <property type="term" value="P:photosynthesis, light reaction"/>
    <property type="evidence" value="ECO:0007669"/>
    <property type="project" value="InterPro"/>
</dbReference>
<proteinExistence type="predicted"/>
<feature type="domain" description="PRC-barrel" evidence="4">
    <location>
        <begin position="150"/>
        <end position="216"/>
    </location>
</feature>
<evidence type="ECO:0000313" key="6">
    <source>
        <dbReference type="Proteomes" id="UP000199356"/>
    </source>
</evidence>
<protein>
    <submittedName>
        <fullName evidence="5">Photosynthetic reaction center H subunit</fullName>
    </submittedName>
</protein>
<evidence type="ECO:0000313" key="5">
    <source>
        <dbReference type="EMBL" id="SFP14624.1"/>
    </source>
</evidence>
<dbReference type="SUPFAM" id="SSF81490">
    <property type="entry name" value="Photosystem II reaction centre subunit H, transmembrane region"/>
    <property type="match status" value="1"/>
</dbReference>
<dbReference type="STRING" id="441119.SAMN04488047_10312"/>
<dbReference type="InterPro" id="IPR027275">
    <property type="entry name" value="PRC-brl_dom"/>
</dbReference>
<dbReference type="Gene3D" id="3.90.50.10">
    <property type="entry name" value="Photosynthetic Reaction Center, subunit H, domain 2"/>
    <property type="match status" value="1"/>
</dbReference>
<dbReference type="InterPro" id="IPR005652">
    <property type="entry name" value="Photo_RC_H"/>
</dbReference>
<dbReference type="EMBL" id="FOXA01000003">
    <property type="protein sequence ID" value="SFP14624.1"/>
    <property type="molecule type" value="Genomic_DNA"/>
</dbReference>
<gene>
    <name evidence="5" type="ORF">SAMN04488047_10312</name>
</gene>
<evidence type="ECO:0000259" key="4">
    <source>
        <dbReference type="Pfam" id="PF05239"/>
    </source>
</evidence>
<dbReference type="InterPro" id="IPR037097">
    <property type="entry name" value="Photo_RC_H_N_sf"/>
</dbReference>
<name>A0A1I5MYJ5_9RHOB</name>
<reference evidence="5 6" key="1">
    <citation type="submission" date="2016-10" db="EMBL/GenBank/DDBJ databases">
        <authorList>
            <person name="de Groot N.N."/>
        </authorList>
    </citation>
    <scope>NUCLEOTIDE SEQUENCE [LARGE SCALE GENOMIC DNA]</scope>
    <source>
        <strain evidence="5 6">DSM 19547</strain>
    </source>
</reference>
<dbReference type="InterPro" id="IPR011033">
    <property type="entry name" value="PRC_barrel-like_sf"/>
</dbReference>
<dbReference type="Pfam" id="PF05239">
    <property type="entry name" value="PRC"/>
    <property type="match status" value="1"/>
</dbReference>
<evidence type="ECO:0000259" key="3">
    <source>
        <dbReference type="Pfam" id="PF03967"/>
    </source>
</evidence>
<dbReference type="InterPro" id="IPR015810">
    <property type="entry name" value="Photo_RC_H_N"/>
</dbReference>
<keyword evidence="2" id="KW-0812">Transmembrane</keyword>
<dbReference type="Proteomes" id="UP000199356">
    <property type="component" value="Unassembled WGS sequence"/>
</dbReference>
<dbReference type="RefSeq" id="WP_093418739.1">
    <property type="nucleotide sequence ID" value="NZ_FOXA01000003.1"/>
</dbReference>
<feature type="transmembrane region" description="Helical" evidence="2">
    <location>
        <begin position="14"/>
        <end position="33"/>
    </location>
</feature>
<keyword evidence="2" id="KW-1133">Transmembrane helix</keyword>
<feature type="compositionally biased region" description="Basic and acidic residues" evidence="1">
    <location>
        <begin position="40"/>
        <end position="50"/>
    </location>
</feature>
<accession>A0A1I5MYJ5</accession>
<feature type="domain" description="Photosynthetic reaction centre H subunit N-terminal" evidence="3">
    <location>
        <begin position="11"/>
        <end position="137"/>
    </location>
</feature>
<dbReference type="AlphaFoldDB" id="A0A1I5MYJ5"/>
<keyword evidence="2" id="KW-0472">Membrane</keyword>
<evidence type="ECO:0000256" key="1">
    <source>
        <dbReference type="SAM" id="MobiDB-lite"/>
    </source>
</evidence>
<sequence>MSQDFDWAFGLDGAMVAVIFFVIFFTWLVFFHLRREDRREGYPKDVDPDTKLQTGGTAILPMPRDKTFKRPHGRAPVSTPRREPRRPLADWPGYGRIGRPVHPVKDGLTEGVGPAAWQEREDHPDLNVEGKPKLISLNNAQEYHVAPGDPDPRGWPVIGSDGKPGGDVVDIWFNRAEFFLRYFEVRLPESSGTVLLPVFFTDIQSQRRRVRARTIPGRRLRDAPRRKREDQITLLEEDKINAFYAGGRFYGENPRGEARR</sequence>
<dbReference type="OrthoDB" id="8557487at2"/>
<keyword evidence="6" id="KW-1185">Reference proteome</keyword>
<dbReference type="SUPFAM" id="SSF50346">
    <property type="entry name" value="PRC-barrel domain"/>
    <property type="match status" value="1"/>
</dbReference>
<dbReference type="Pfam" id="PF03967">
    <property type="entry name" value="PRCH"/>
    <property type="match status" value="1"/>
</dbReference>
<dbReference type="Gene3D" id="4.10.540.10">
    <property type="entry name" value="Photosynthetic reaction centre, H subunit, N-terminal domain"/>
    <property type="match status" value="1"/>
</dbReference>